<comment type="caution">
    <text evidence="2">The sequence shown here is derived from an EMBL/GenBank/DDBJ whole genome shotgun (WGS) entry which is preliminary data.</text>
</comment>
<keyword evidence="1" id="KW-0862">Zinc</keyword>
<dbReference type="SUPFAM" id="SSF102588">
    <property type="entry name" value="LmbE-like"/>
    <property type="match status" value="1"/>
</dbReference>
<evidence type="ECO:0000256" key="1">
    <source>
        <dbReference type="ARBA" id="ARBA00022833"/>
    </source>
</evidence>
<dbReference type="Gene3D" id="3.40.50.10320">
    <property type="entry name" value="LmbE-like"/>
    <property type="match status" value="1"/>
</dbReference>
<dbReference type="PANTHER" id="PTHR12993">
    <property type="entry name" value="N-ACETYLGLUCOSAMINYL-PHOSPHATIDYLINOSITOL DE-N-ACETYLASE-RELATED"/>
    <property type="match status" value="1"/>
</dbReference>
<dbReference type="AlphaFoldDB" id="A0A853A306"/>
<proteinExistence type="predicted"/>
<name>A0A853A306_9ACTN</name>
<keyword evidence="3" id="KW-1185">Reference proteome</keyword>
<dbReference type="InterPro" id="IPR024078">
    <property type="entry name" value="LmbE-like_dom_sf"/>
</dbReference>
<evidence type="ECO:0000313" key="3">
    <source>
        <dbReference type="Proteomes" id="UP000567795"/>
    </source>
</evidence>
<dbReference type="PANTHER" id="PTHR12993:SF29">
    <property type="entry name" value="BLR3841 PROTEIN"/>
    <property type="match status" value="1"/>
</dbReference>
<evidence type="ECO:0000313" key="2">
    <source>
        <dbReference type="EMBL" id="NYI05111.1"/>
    </source>
</evidence>
<dbReference type="Pfam" id="PF02585">
    <property type="entry name" value="PIG-L"/>
    <property type="match status" value="1"/>
</dbReference>
<gene>
    <name evidence="2" type="ORF">FHU37_002054</name>
</gene>
<dbReference type="RefSeq" id="WP_179813912.1">
    <property type="nucleotide sequence ID" value="NZ_JACBZD010000001.1"/>
</dbReference>
<dbReference type="EMBL" id="JACBZD010000001">
    <property type="protein sequence ID" value="NYI05111.1"/>
    <property type="molecule type" value="Genomic_DNA"/>
</dbReference>
<dbReference type="GO" id="GO:0016811">
    <property type="term" value="F:hydrolase activity, acting on carbon-nitrogen (but not peptide) bonds, in linear amides"/>
    <property type="evidence" value="ECO:0007669"/>
    <property type="project" value="TreeGrafter"/>
</dbReference>
<dbReference type="GO" id="GO:0016137">
    <property type="term" value="P:glycoside metabolic process"/>
    <property type="evidence" value="ECO:0007669"/>
    <property type="project" value="UniProtKB-ARBA"/>
</dbReference>
<protein>
    <submittedName>
        <fullName evidence="2">LmbE family N-acetylglucosaminyl deacetylase</fullName>
    </submittedName>
</protein>
<dbReference type="InterPro" id="IPR003737">
    <property type="entry name" value="GlcNAc_PI_deacetylase-related"/>
</dbReference>
<dbReference type="Proteomes" id="UP000567795">
    <property type="component" value="Unassembled WGS sequence"/>
</dbReference>
<organism evidence="2 3">
    <name type="scientific">Allostreptomyces psammosilenae</name>
    <dbReference type="NCBI Taxonomy" id="1892865"/>
    <lineage>
        <taxon>Bacteria</taxon>
        <taxon>Bacillati</taxon>
        <taxon>Actinomycetota</taxon>
        <taxon>Actinomycetes</taxon>
        <taxon>Kitasatosporales</taxon>
        <taxon>Streptomycetaceae</taxon>
        <taxon>Allostreptomyces</taxon>
    </lineage>
</organism>
<sequence>MTGPTSSPIDTPGTPEELWRRWSGWEHFPALDLTGVRSAVVIAPHPDDEVLALGGTLARLARTGARVRLVAVTDGETSHPRSATLTPGRVADVRIAETSEALQRLGLGDAEVVRLGIPDTRIARHESALVARLTRLVEGFDLCLAPWRGDAHADHEAAGRAARRACRERAVRLATYPVAMWHWAAPDDPRVPWDTAAAVPLDDRERAAKTAAVACFTSQLWPAGPGPEETAILPPQEVAHFDREVEVVFR</sequence>
<accession>A0A853A306</accession>
<reference evidence="2 3" key="1">
    <citation type="submission" date="2020-07" db="EMBL/GenBank/DDBJ databases">
        <title>Sequencing the genomes of 1000 actinobacteria strains.</title>
        <authorList>
            <person name="Klenk H.-P."/>
        </authorList>
    </citation>
    <scope>NUCLEOTIDE SEQUENCE [LARGE SCALE GENOMIC DNA]</scope>
    <source>
        <strain evidence="2 3">DSM 42178</strain>
    </source>
</reference>